<gene>
    <name evidence="1" type="ORF">BO82DRAFT_94414</name>
</gene>
<accession>A0A319C6U2</accession>
<dbReference type="RefSeq" id="XP_025491265.1">
    <property type="nucleotide sequence ID" value="XM_025641678.1"/>
</dbReference>
<name>A0A319C6U2_9EURO</name>
<proteinExistence type="predicted"/>
<reference evidence="1 2" key="1">
    <citation type="submission" date="2016-12" db="EMBL/GenBank/DDBJ databases">
        <title>The genomes of Aspergillus section Nigri reveals drivers in fungal speciation.</title>
        <authorList>
            <consortium name="DOE Joint Genome Institute"/>
            <person name="Vesth T.C."/>
            <person name="Nybo J."/>
            <person name="Theobald S."/>
            <person name="Brandl J."/>
            <person name="Frisvad J.C."/>
            <person name="Nielsen K.F."/>
            <person name="Lyhne E.K."/>
            <person name="Kogle M.E."/>
            <person name="Kuo A."/>
            <person name="Riley R."/>
            <person name="Clum A."/>
            <person name="Nolan M."/>
            <person name="Lipzen A."/>
            <person name="Salamov A."/>
            <person name="Henrissat B."/>
            <person name="Wiebenga A."/>
            <person name="De Vries R.P."/>
            <person name="Grigoriev I.V."/>
            <person name="Mortensen U.H."/>
            <person name="Andersen M.R."/>
            <person name="Baker S.E."/>
        </authorList>
    </citation>
    <scope>NUCLEOTIDE SEQUENCE [LARGE SCALE GENOMIC DNA]</scope>
    <source>
        <strain evidence="1 2">CBS 121591</strain>
    </source>
</reference>
<protein>
    <submittedName>
        <fullName evidence="1">Uncharacterized protein</fullName>
    </submittedName>
</protein>
<dbReference type="Proteomes" id="UP000248340">
    <property type="component" value="Unassembled WGS sequence"/>
</dbReference>
<dbReference type="GeneID" id="37144420"/>
<keyword evidence="2" id="KW-1185">Reference proteome</keyword>
<dbReference type="VEuPathDB" id="FungiDB:BO82DRAFT_94414"/>
<organism evidence="1 2">
    <name type="scientific">Aspergillus uvarum CBS 121591</name>
    <dbReference type="NCBI Taxonomy" id="1448315"/>
    <lineage>
        <taxon>Eukaryota</taxon>
        <taxon>Fungi</taxon>
        <taxon>Dikarya</taxon>
        <taxon>Ascomycota</taxon>
        <taxon>Pezizomycotina</taxon>
        <taxon>Eurotiomycetes</taxon>
        <taxon>Eurotiomycetidae</taxon>
        <taxon>Eurotiales</taxon>
        <taxon>Aspergillaceae</taxon>
        <taxon>Aspergillus</taxon>
        <taxon>Aspergillus subgen. Circumdati</taxon>
    </lineage>
</organism>
<evidence type="ECO:0000313" key="2">
    <source>
        <dbReference type="Proteomes" id="UP000248340"/>
    </source>
</evidence>
<sequence length="114" mass="13107">MARLFVCSRASPSMQMRSSIPDYSQLSPEYWIVTPSYMTRNTSSVQKLKGINSTDSNLRYRLWYGLEPYAPLWYIQDMTHLSRSDTQYLLMLQRHIAHATSPPAARVLTSNGSD</sequence>
<evidence type="ECO:0000313" key="1">
    <source>
        <dbReference type="EMBL" id="PYH81065.1"/>
    </source>
</evidence>
<dbReference type="AlphaFoldDB" id="A0A319C6U2"/>
<dbReference type="EMBL" id="KZ821704">
    <property type="protein sequence ID" value="PYH81065.1"/>
    <property type="molecule type" value="Genomic_DNA"/>
</dbReference>